<keyword evidence="1" id="KW-0812">Transmembrane</keyword>
<feature type="transmembrane region" description="Helical" evidence="1">
    <location>
        <begin position="212"/>
        <end position="234"/>
    </location>
</feature>
<feature type="non-terminal residue" evidence="2">
    <location>
        <position position="1"/>
    </location>
</feature>
<comment type="caution">
    <text evidence="2">The sequence shown here is derived from an EMBL/GenBank/DDBJ whole genome shotgun (WGS) entry which is preliminary data.</text>
</comment>
<dbReference type="Proteomes" id="UP000230822">
    <property type="component" value="Unassembled WGS sequence"/>
</dbReference>
<gene>
    <name evidence="2" type="ORF">CO005_03460</name>
</gene>
<sequence>LGNEKPDGFSGFVDENNLFLTVEIEAGITPDIGRELTFYIREKIRLLKIENLQQFDIFISNIIKEKNLPSGFSFSAGYLKGDIFYLKTINQGKIYIRRNNKLVLLIDSDKTASGFIKIDDVFVFTFSNFVRLLGGEEGLNNKFDHRPIPKIIDEITPELLTKDDHGTAALFLQLKKIDEEEKPIDNFFEVPKKLGSALNLKSYYIRFGQQKILTFITVFILGLILFWSVGIGVIRRKSENNQKKINLTKELISQKLSQAEEVSFLNMSSALSLIADSKDEANKIKKELGVKSYELSGIDKIISDSENKILKKEEKKYSEFFDLTVDDKNAKGDKIYLNDDNLLVSDKSRGVLYEFSLTKKSLDKDQSIEIKKSSLIALFEDKKYFYVEGAGVYQMVDGKAKKVIENDKEWGKIIDLVVFNGNIYLLDQGKNEIWKYMSAELGFGGKNSYFQPDQSFNLSSVNSFSIDGSVYIAGDSIMFKFTSGLQDAFKTNLPDDNIDVNKIFTTKDLEKVYGWDKKRGTIYIMGKNGNYQEQVNSKILSTASDFVVHKEIIYVIQGSKIYKIE</sequence>
<keyword evidence="1" id="KW-1133">Transmembrane helix</keyword>
<name>A0A2M7IBN3_9BACT</name>
<dbReference type="AlphaFoldDB" id="A0A2M7IBN3"/>
<protein>
    <submittedName>
        <fullName evidence="2">Uncharacterized protein</fullName>
    </submittedName>
</protein>
<keyword evidence="1" id="KW-0472">Membrane</keyword>
<accession>A0A2M7IBN3</accession>
<evidence type="ECO:0000313" key="3">
    <source>
        <dbReference type="Proteomes" id="UP000230822"/>
    </source>
</evidence>
<dbReference type="EMBL" id="PFGU01000094">
    <property type="protein sequence ID" value="PIW73061.1"/>
    <property type="molecule type" value="Genomic_DNA"/>
</dbReference>
<reference evidence="3" key="1">
    <citation type="submission" date="2017-09" db="EMBL/GenBank/DDBJ databases">
        <title>Depth-based differentiation of microbial function through sediment-hosted aquifers and enrichment of novel symbionts in the deep terrestrial subsurface.</title>
        <authorList>
            <person name="Probst A.J."/>
            <person name="Ladd B."/>
            <person name="Jarett J.K."/>
            <person name="Geller-Mcgrath D.E."/>
            <person name="Sieber C.M.K."/>
            <person name="Emerson J.B."/>
            <person name="Anantharaman K."/>
            <person name="Thomas B.C."/>
            <person name="Malmstrom R."/>
            <person name="Stieglmeier M."/>
            <person name="Klingl A."/>
            <person name="Woyke T."/>
            <person name="Ryan C.M."/>
            <person name="Banfield J.F."/>
        </authorList>
    </citation>
    <scope>NUCLEOTIDE SEQUENCE [LARGE SCALE GENOMIC DNA]</scope>
</reference>
<evidence type="ECO:0000256" key="1">
    <source>
        <dbReference type="SAM" id="Phobius"/>
    </source>
</evidence>
<evidence type="ECO:0000313" key="2">
    <source>
        <dbReference type="EMBL" id="PIW73061.1"/>
    </source>
</evidence>
<proteinExistence type="predicted"/>
<dbReference type="SUPFAM" id="SSF63825">
    <property type="entry name" value="YWTD domain"/>
    <property type="match status" value="1"/>
</dbReference>
<organism evidence="2 3">
    <name type="scientific">Candidatus Roizmanbacteria bacterium CG_4_8_14_3_um_filter_34_9</name>
    <dbReference type="NCBI Taxonomy" id="1974832"/>
    <lineage>
        <taxon>Bacteria</taxon>
        <taxon>Candidatus Roizmaniibacteriota</taxon>
    </lineage>
</organism>